<dbReference type="OMA" id="FDGFVWA"/>
<reference evidence="7 8" key="1">
    <citation type="journal article" date="2013" name="Nat. Commun.">
        <title>The evolution and pathogenic mechanisms of the rice sheath blight pathogen.</title>
        <authorList>
            <person name="Zheng A."/>
            <person name="Lin R."/>
            <person name="Xu L."/>
            <person name="Qin P."/>
            <person name="Tang C."/>
            <person name="Ai P."/>
            <person name="Zhang D."/>
            <person name="Liu Y."/>
            <person name="Sun Z."/>
            <person name="Feng H."/>
            <person name="Wang Y."/>
            <person name="Chen Y."/>
            <person name="Liang X."/>
            <person name="Fu R."/>
            <person name="Li Q."/>
            <person name="Zhang J."/>
            <person name="Yu X."/>
            <person name="Xie Z."/>
            <person name="Ding L."/>
            <person name="Guan P."/>
            <person name="Tang J."/>
            <person name="Liang Y."/>
            <person name="Wang S."/>
            <person name="Deng Q."/>
            <person name="Li S."/>
            <person name="Zhu J."/>
            <person name="Wang L."/>
            <person name="Liu H."/>
            <person name="Li P."/>
        </authorList>
    </citation>
    <scope>NUCLEOTIDE SEQUENCE [LARGE SCALE GENOMIC DNA]</scope>
    <source>
        <strain evidence="8">AG-1 IA</strain>
    </source>
</reference>
<dbReference type="CDD" id="cd22265">
    <property type="entry name" value="UDM1_RNF168"/>
    <property type="match status" value="1"/>
</dbReference>
<proteinExistence type="predicted"/>
<protein>
    <recommendedName>
        <fullName evidence="9">DUF1682 domain-containing protein</fullName>
    </recommendedName>
</protein>
<dbReference type="OrthoDB" id="10039147at2759"/>
<evidence type="ECO:0000256" key="5">
    <source>
        <dbReference type="SAM" id="MobiDB-lite"/>
    </source>
</evidence>
<keyword evidence="4 6" id="KW-0472">Membrane</keyword>
<organism evidence="7 8">
    <name type="scientific">Thanatephorus cucumeris (strain AG1-IA)</name>
    <name type="common">Rice sheath blight fungus</name>
    <name type="synonym">Rhizoctonia solani</name>
    <dbReference type="NCBI Taxonomy" id="983506"/>
    <lineage>
        <taxon>Eukaryota</taxon>
        <taxon>Fungi</taxon>
        <taxon>Dikarya</taxon>
        <taxon>Basidiomycota</taxon>
        <taxon>Agaricomycotina</taxon>
        <taxon>Agaricomycetes</taxon>
        <taxon>Cantharellales</taxon>
        <taxon>Ceratobasidiaceae</taxon>
        <taxon>Rhizoctonia</taxon>
        <taxon>Rhizoctonia solani AG-1</taxon>
    </lineage>
</organism>
<comment type="subcellular location">
    <subcellularLocation>
        <location evidence="1">Membrane</location>
        <topology evidence="1">Single-pass membrane protein</topology>
    </subcellularLocation>
</comment>
<keyword evidence="3 6" id="KW-1133">Transmembrane helix</keyword>
<feature type="compositionally biased region" description="Basic and acidic residues" evidence="5">
    <location>
        <begin position="466"/>
        <end position="482"/>
    </location>
</feature>
<dbReference type="Pfam" id="PF07946">
    <property type="entry name" value="CCDC47"/>
    <property type="match status" value="1"/>
</dbReference>
<dbReference type="STRING" id="983506.L8X9X7"/>
<feature type="compositionally biased region" description="Basic residues" evidence="5">
    <location>
        <begin position="483"/>
        <end position="496"/>
    </location>
</feature>
<evidence type="ECO:0000256" key="6">
    <source>
        <dbReference type="SAM" id="Phobius"/>
    </source>
</evidence>
<dbReference type="GO" id="GO:0005783">
    <property type="term" value="C:endoplasmic reticulum"/>
    <property type="evidence" value="ECO:0007669"/>
    <property type="project" value="InterPro"/>
</dbReference>
<evidence type="ECO:0008006" key="9">
    <source>
        <dbReference type="Google" id="ProtNLM"/>
    </source>
</evidence>
<dbReference type="AlphaFoldDB" id="L8X9X7"/>
<feature type="transmembrane region" description="Helical" evidence="6">
    <location>
        <begin position="179"/>
        <end position="197"/>
    </location>
</feature>
<evidence type="ECO:0000256" key="1">
    <source>
        <dbReference type="ARBA" id="ARBA00004167"/>
    </source>
</evidence>
<dbReference type="InterPro" id="IPR012879">
    <property type="entry name" value="CCDC47"/>
</dbReference>
<keyword evidence="2 6" id="KW-0812">Transmembrane</keyword>
<dbReference type="PANTHER" id="PTHR12883:SF0">
    <property type="entry name" value="PAT COMPLEX SUBUNIT CCDC47"/>
    <property type="match status" value="1"/>
</dbReference>
<feature type="region of interest" description="Disordered" evidence="5">
    <location>
        <begin position="442"/>
        <end position="461"/>
    </location>
</feature>
<dbReference type="Proteomes" id="UP000011668">
    <property type="component" value="Unassembled WGS sequence"/>
</dbReference>
<evidence type="ECO:0000256" key="4">
    <source>
        <dbReference type="ARBA" id="ARBA00023136"/>
    </source>
</evidence>
<dbReference type="GO" id="GO:0032469">
    <property type="term" value="P:endoplasmic reticulum calcium ion homeostasis"/>
    <property type="evidence" value="ECO:0007669"/>
    <property type="project" value="InterPro"/>
</dbReference>
<evidence type="ECO:0000256" key="2">
    <source>
        <dbReference type="ARBA" id="ARBA00022692"/>
    </source>
</evidence>
<dbReference type="GO" id="GO:0016020">
    <property type="term" value="C:membrane"/>
    <property type="evidence" value="ECO:0007669"/>
    <property type="project" value="UniProtKB-SubCell"/>
</dbReference>
<evidence type="ECO:0000313" key="7">
    <source>
        <dbReference type="EMBL" id="ELU45862.1"/>
    </source>
</evidence>
<sequence>MTKEHKLSLPCIRCRLDQGCPADVPQYCGHQFSRLAAPERRRTSMMSTSLWKPEAHVWMPAVDEDSVVVSRIKYEGANPTVRPNISNQGVNNIILAFDGQWVRSLGSAHIGRGPRGRHPSFPTIPNPALRLGHDTGATSSAPPLLSFLTPAPAVFPSEEYDGFQLRWKNVVFRPAEFKYEGFILLAIFAYVALYFFGKRVNENRAGRWFSAHFSIYAEQFSRPANGSTLLSDGASDYFAYSTGRRGVHYAHTIFTMVPRHDIFQIIYQKLYGLIDLQYAPEDEVLLDIKLRDKDGLNGEGKGFVWGVIAKKEMQSFTKTTDNAAVASTLSVMAEVADITDVLLKSTNGQKLATILNTPAVVKHFRYLLITDQPSERPESGPLPANQRERHLLLSLSVPEPNEAKDTVALVKEVFALVDLIDQKPGFKVETRVDLDVELAKEAEKEKRDEVEEKRAAEKRKAAEERLARLSAAEQKKYEERERKKAAKKAQGKMIRK</sequence>
<feature type="region of interest" description="Disordered" evidence="5">
    <location>
        <begin position="466"/>
        <end position="496"/>
    </location>
</feature>
<dbReference type="HOGENOM" id="CLU_042570_1_0_1"/>
<evidence type="ECO:0000313" key="8">
    <source>
        <dbReference type="Proteomes" id="UP000011668"/>
    </source>
</evidence>
<accession>L8X9X7</accession>
<evidence type="ECO:0000256" key="3">
    <source>
        <dbReference type="ARBA" id="ARBA00022989"/>
    </source>
</evidence>
<keyword evidence="8" id="KW-1185">Reference proteome</keyword>
<gene>
    <name evidence="7" type="ORF">AG1IA_00111</name>
</gene>
<dbReference type="EMBL" id="AFRT01000028">
    <property type="protein sequence ID" value="ELU45862.1"/>
    <property type="molecule type" value="Genomic_DNA"/>
</dbReference>
<dbReference type="GO" id="GO:0005509">
    <property type="term" value="F:calcium ion binding"/>
    <property type="evidence" value="ECO:0007669"/>
    <property type="project" value="InterPro"/>
</dbReference>
<name>L8X9X7_THACA</name>
<dbReference type="PANTHER" id="PTHR12883">
    <property type="entry name" value="ADIPOCYTE-SPECIFIC PROTEIN 4-RELATED"/>
    <property type="match status" value="1"/>
</dbReference>
<comment type="caution">
    <text evidence="7">The sequence shown here is derived from an EMBL/GenBank/DDBJ whole genome shotgun (WGS) entry which is preliminary data.</text>
</comment>